<dbReference type="PANTHER" id="PTHR10774">
    <property type="entry name" value="EXTENDED SYNAPTOTAGMIN-RELATED"/>
    <property type="match status" value="1"/>
</dbReference>
<feature type="compositionally biased region" description="Low complexity" evidence="1">
    <location>
        <begin position="973"/>
        <end position="996"/>
    </location>
</feature>
<dbReference type="Proteomes" id="UP000075714">
    <property type="component" value="Unassembled WGS sequence"/>
</dbReference>
<feature type="region of interest" description="Disordered" evidence="1">
    <location>
        <begin position="1041"/>
        <end position="1084"/>
    </location>
</feature>
<evidence type="ECO:0000313" key="3">
    <source>
        <dbReference type="EMBL" id="KXZ47272.1"/>
    </source>
</evidence>
<feature type="compositionally biased region" description="Acidic residues" evidence="1">
    <location>
        <begin position="893"/>
        <end position="902"/>
    </location>
</feature>
<comment type="caution">
    <text evidence="3">The sequence shown here is derived from an EMBL/GenBank/DDBJ whole genome shotgun (WGS) entry which is preliminary data.</text>
</comment>
<feature type="compositionally biased region" description="Low complexity" evidence="1">
    <location>
        <begin position="147"/>
        <end position="158"/>
    </location>
</feature>
<feature type="compositionally biased region" description="Low complexity" evidence="1">
    <location>
        <begin position="211"/>
        <end position="220"/>
    </location>
</feature>
<feature type="region of interest" description="Disordered" evidence="1">
    <location>
        <begin position="92"/>
        <end position="123"/>
    </location>
</feature>
<dbReference type="STRING" id="33097.A0A150GBR1"/>
<feature type="compositionally biased region" description="Low complexity" evidence="1">
    <location>
        <begin position="182"/>
        <end position="192"/>
    </location>
</feature>
<sequence>MLGAGAVDAGATGSAGVGRGKGRVGTPLRDAIDACQAEWFEEEVQEARGGNPVSMALVGQMLIQGYGCPRDLQAGKDWVAKALATAEAGSWVYGPASSPPAPPPATGAEQAAASEAPPSAVPSSIASPVGLRAWLHAGSHSLQGLQALGQQQQQQQQPHHPPRADEHPPAARIGGGSGDGSAEALPAAPPLAVKGSLTPRVPAAEPPGPPTSAAVAAPATSALEGPRIHERPPLAAEGATEHELLHRQGAGRGIEGIAAGVAGPQVEPAHPSPQAAEAPAAPPPSGETSIDLPGGVRLRDVHVSVGTVQVLPSSSGAGGAPGGAAQPAKPGLVEAARTRAAAGVAGAAGAASGLLAALESVLVAGEQRELLELAPAWAAAPDFEKTAAVNQLLQLLWPQLAAAAEAELRRQLREVVVPHVAGGGVPGLAALSVRRLTLGPAAPPRIGGVKLAGGWAGGGGGGGGEELVIELDVAWAAGIEVDLEARLGLAGSDPSRPPRLALPLLPPLRASLSRLALRGVVRLAAGPLLAEPPYVAAASLTLLQPPLLGGSLRLGLGGGGGGAAASATASANEAEAKLPEGAAGGVAGGGPAGGGWWGVDLMALPGVSWLVRSSLQSLLQRALVFPRHLLVTLVEGGGLPLPPPVLLRLRLLRAEGLRGPSATAEPDVYVTAQARGGPGRGGAGRGGAGSPELGRFFRQTRVREGAVQRSPTRVESSCPNWQAAVPLPGQGQAQGQGHQPGAAAGDVGWGGGGGHVFNLPVASPRRQVLLLRVMLDRKGWDDPPLAFATLPLPLLLPALREAEAARQGACGPAPSPTWVPLVVHLSPDAGGVGGGGALGAAARVPVHGLRSLGRVAAKGADGLSKLGRRIGRALRGGEERRTEHRGQEGQEGREEEGEEEEGERGTNGTAGSAAAAGGEPLVVGGGGGVGGQEAVLHLGAALRARPGSRADAGRLYLEASFLQLRPHADIPPAASAAATAATTPPAADVPPAAVSTEPKAVPDMEQERQQLSGPAAAASAVVEGLTDPRVVAAGAAGAAAGGAAGTGGAAGDGGAEGKEAGEGAKAPKGDFAGGPGGGGGGGPVRVEVGAMWPGGPSRAVHRAVRADEQALLAVRVLRLRQLVASSNAGAAAGVDPFVELLLLDAAGRVTGVARTPPRYNAPDASWEELELELLPAAAGGALVARAWDKTTALEAVGSLALGDTRGLEDQLLGQVRIPLAALAGAGRLRRSWLLSPAGSRTTVGAPELEMLLSWTPLPI</sequence>
<feature type="region of interest" description="Disordered" evidence="1">
    <location>
        <begin position="973"/>
        <end position="1015"/>
    </location>
</feature>
<dbReference type="OrthoDB" id="2384430at2759"/>
<reference evidence="4" key="1">
    <citation type="journal article" date="2016" name="Nat. Commun.">
        <title>The Gonium pectorale genome demonstrates co-option of cell cycle regulation during the evolution of multicellularity.</title>
        <authorList>
            <person name="Hanschen E.R."/>
            <person name="Marriage T.N."/>
            <person name="Ferris P.J."/>
            <person name="Hamaji T."/>
            <person name="Toyoda A."/>
            <person name="Fujiyama A."/>
            <person name="Neme R."/>
            <person name="Noguchi H."/>
            <person name="Minakuchi Y."/>
            <person name="Suzuki M."/>
            <person name="Kawai-Toyooka H."/>
            <person name="Smith D.R."/>
            <person name="Sparks H."/>
            <person name="Anderson J."/>
            <person name="Bakaric R."/>
            <person name="Luria V."/>
            <person name="Karger A."/>
            <person name="Kirschner M.W."/>
            <person name="Durand P.M."/>
            <person name="Michod R.E."/>
            <person name="Nozaki H."/>
            <person name="Olson B.J."/>
        </authorList>
    </citation>
    <scope>NUCLEOTIDE SEQUENCE [LARGE SCALE GENOMIC DNA]</scope>
    <source>
        <strain evidence="4">NIES-2863</strain>
    </source>
</reference>
<dbReference type="GO" id="GO:0008289">
    <property type="term" value="F:lipid binding"/>
    <property type="evidence" value="ECO:0007669"/>
    <property type="project" value="InterPro"/>
</dbReference>
<dbReference type="AlphaFoldDB" id="A0A150GBR1"/>
<dbReference type="Gene3D" id="2.60.40.150">
    <property type="entry name" value="C2 domain"/>
    <property type="match status" value="1"/>
</dbReference>
<feature type="compositionally biased region" description="Gly residues" evidence="1">
    <location>
        <begin position="1071"/>
        <end position="1083"/>
    </location>
</feature>
<feature type="compositionally biased region" description="Basic and acidic residues" evidence="1">
    <location>
        <begin position="875"/>
        <end position="892"/>
    </location>
</feature>
<evidence type="ECO:0000256" key="1">
    <source>
        <dbReference type="SAM" id="MobiDB-lite"/>
    </source>
</evidence>
<feature type="region of interest" description="Disordered" evidence="1">
    <location>
        <begin position="871"/>
        <end position="925"/>
    </location>
</feature>
<feature type="region of interest" description="Disordered" evidence="1">
    <location>
        <begin position="263"/>
        <end position="293"/>
    </location>
</feature>
<feature type="compositionally biased region" description="Basic and acidic residues" evidence="1">
    <location>
        <begin position="1055"/>
        <end position="1068"/>
    </location>
</feature>
<feature type="domain" description="C2" evidence="2">
    <location>
        <begin position="1092"/>
        <end position="1233"/>
    </location>
</feature>
<keyword evidence="4" id="KW-1185">Reference proteome</keyword>
<evidence type="ECO:0000259" key="2">
    <source>
        <dbReference type="PROSITE" id="PS50004"/>
    </source>
</evidence>
<organism evidence="3 4">
    <name type="scientific">Gonium pectorale</name>
    <name type="common">Green alga</name>
    <dbReference type="NCBI Taxonomy" id="33097"/>
    <lineage>
        <taxon>Eukaryota</taxon>
        <taxon>Viridiplantae</taxon>
        <taxon>Chlorophyta</taxon>
        <taxon>core chlorophytes</taxon>
        <taxon>Chlorophyceae</taxon>
        <taxon>CS clade</taxon>
        <taxon>Chlamydomonadales</taxon>
        <taxon>Volvocaceae</taxon>
        <taxon>Gonium</taxon>
    </lineage>
</organism>
<dbReference type="PROSITE" id="PS50004">
    <property type="entry name" value="C2"/>
    <property type="match status" value="1"/>
</dbReference>
<evidence type="ECO:0000313" key="4">
    <source>
        <dbReference type="Proteomes" id="UP000075714"/>
    </source>
</evidence>
<feature type="region of interest" description="Disordered" evidence="1">
    <location>
        <begin position="147"/>
        <end position="220"/>
    </location>
</feature>
<protein>
    <recommendedName>
        <fullName evidence="2">C2 domain-containing protein</fullName>
    </recommendedName>
</protein>
<name>A0A150GBR1_GONPE</name>
<accession>A0A150GBR1</accession>
<proteinExistence type="predicted"/>
<dbReference type="EMBL" id="LSYV01000037">
    <property type="protein sequence ID" value="KXZ47272.1"/>
    <property type="molecule type" value="Genomic_DNA"/>
</dbReference>
<dbReference type="GO" id="GO:0005783">
    <property type="term" value="C:endoplasmic reticulum"/>
    <property type="evidence" value="ECO:0007669"/>
    <property type="project" value="TreeGrafter"/>
</dbReference>
<feature type="region of interest" description="Disordered" evidence="1">
    <location>
        <begin position="1"/>
        <end position="23"/>
    </location>
</feature>
<dbReference type="InterPro" id="IPR035892">
    <property type="entry name" value="C2_domain_sf"/>
</dbReference>
<dbReference type="PANTHER" id="PTHR10774:SF190">
    <property type="entry name" value="C2 CALCIUM_LIPID-BINDING ENDONUCLEASE_EXONUCLEASE_PHOSPHATASE-RELATED"/>
    <property type="match status" value="1"/>
</dbReference>
<feature type="compositionally biased region" description="Gly residues" evidence="1">
    <location>
        <begin position="1041"/>
        <end position="1054"/>
    </location>
</feature>
<dbReference type="CDD" id="cd21669">
    <property type="entry name" value="SMP_SF"/>
    <property type="match status" value="1"/>
</dbReference>
<dbReference type="InterPro" id="IPR045050">
    <property type="entry name" value="Synaptotagmin_plant"/>
</dbReference>
<dbReference type="SUPFAM" id="SSF49562">
    <property type="entry name" value="C2 domain (Calcium/lipid-binding domain, CaLB)"/>
    <property type="match status" value="1"/>
</dbReference>
<dbReference type="SMART" id="SM00239">
    <property type="entry name" value="C2"/>
    <property type="match status" value="2"/>
</dbReference>
<gene>
    <name evidence="3" type="ORF">GPECTOR_36g124</name>
</gene>
<feature type="compositionally biased region" description="Low complexity" evidence="1">
    <location>
        <begin position="906"/>
        <end position="922"/>
    </location>
</feature>
<feature type="compositionally biased region" description="Low complexity" evidence="1">
    <location>
        <begin position="106"/>
        <end position="123"/>
    </location>
</feature>
<feature type="compositionally biased region" description="Low complexity" evidence="1">
    <location>
        <begin position="263"/>
        <end position="279"/>
    </location>
</feature>
<dbReference type="InterPro" id="IPR000008">
    <property type="entry name" value="C2_dom"/>
</dbReference>